<sequence length="143" mass="16426">MTNPNSTDEAEFYGPYNNYLFPYDQGFQVTPQYRGPVAPGSIDYVTTYLITHYKDLSEEEIPVMFIEVKPPTMLRYPGTRGAADTQMRERYSILGSLAQIPRLYGISAIGRRICIYKYTTDQRRLEPRAIPRDEVVNDTAPET</sequence>
<comment type="caution">
    <text evidence="1">The sequence shown here is derived from an EMBL/GenBank/DDBJ whole genome shotgun (WGS) entry which is preliminary data.</text>
</comment>
<evidence type="ECO:0000313" key="2">
    <source>
        <dbReference type="Proteomes" id="UP000518752"/>
    </source>
</evidence>
<proteinExistence type="predicted"/>
<gene>
    <name evidence="1" type="ORF">D9757_004530</name>
</gene>
<keyword evidence="2" id="KW-1185">Reference proteome</keyword>
<organism evidence="1 2">
    <name type="scientific">Collybiopsis confluens</name>
    <dbReference type="NCBI Taxonomy" id="2823264"/>
    <lineage>
        <taxon>Eukaryota</taxon>
        <taxon>Fungi</taxon>
        <taxon>Dikarya</taxon>
        <taxon>Basidiomycota</taxon>
        <taxon>Agaricomycotina</taxon>
        <taxon>Agaricomycetes</taxon>
        <taxon>Agaricomycetidae</taxon>
        <taxon>Agaricales</taxon>
        <taxon>Marasmiineae</taxon>
        <taxon>Omphalotaceae</taxon>
        <taxon>Collybiopsis</taxon>
    </lineage>
</organism>
<dbReference type="Proteomes" id="UP000518752">
    <property type="component" value="Unassembled WGS sequence"/>
</dbReference>
<protein>
    <submittedName>
        <fullName evidence="1">Uncharacterized protein</fullName>
    </submittedName>
</protein>
<dbReference type="OrthoDB" id="3254408at2759"/>
<dbReference type="EMBL" id="JAACJN010000013">
    <property type="protein sequence ID" value="KAF5390799.1"/>
    <property type="molecule type" value="Genomic_DNA"/>
</dbReference>
<accession>A0A8H5HWW1</accession>
<dbReference type="AlphaFoldDB" id="A0A8H5HWW1"/>
<reference evidence="1 2" key="1">
    <citation type="journal article" date="2020" name="ISME J.">
        <title>Uncovering the hidden diversity of litter-decomposition mechanisms in mushroom-forming fungi.</title>
        <authorList>
            <person name="Floudas D."/>
            <person name="Bentzer J."/>
            <person name="Ahren D."/>
            <person name="Johansson T."/>
            <person name="Persson P."/>
            <person name="Tunlid A."/>
        </authorList>
    </citation>
    <scope>NUCLEOTIDE SEQUENCE [LARGE SCALE GENOMIC DNA]</scope>
    <source>
        <strain evidence="1 2">CBS 406.79</strain>
    </source>
</reference>
<name>A0A8H5HWW1_9AGAR</name>
<evidence type="ECO:0000313" key="1">
    <source>
        <dbReference type="EMBL" id="KAF5390799.1"/>
    </source>
</evidence>